<dbReference type="Proteomes" id="UP001199525">
    <property type="component" value="Unassembled WGS sequence"/>
</dbReference>
<evidence type="ECO:0000313" key="6">
    <source>
        <dbReference type="EMBL" id="MCC5600767.1"/>
    </source>
</evidence>
<evidence type="ECO:0000256" key="3">
    <source>
        <dbReference type="ARBA" id="ARBA00033164"/>
    </source>
</evidence>
<feature type="domain" description="Pseudouridine synthase RsuA/RluA-like" evidence="5">
    <location>
        <begin position="389"/>
        <end position="537"/>
    </location>
</feature>
<accession>A0ABS8I9N8</accession>
<proteinExistence type="predicted"/>
<protein>
    <recommendedName>
        <fullName evidence="2">RNA pseudouridylate synthase</fullName>
    </recommendedName>
    <alternativeName>
        <fullName evidence="3">RNA-uridine isomerase</fullName>
    </alternativeName>
</protein>
<organism evidence="6 7">
    <name type="scientific">Nostoc favosum CHAB5714</name>
    <dbReference type="NCBI Taxonomy" id="2780399"/>
    <lineage>
        <taxon>Bacteria</taxon>
        <taxon>Bacillati</taxon>
        <taxon>Cyanobacteriota</taxon>
        <taxon>Cyanophyceae</taxon>
        <taxon>Nostocales</taxon>
        <taxon>Nostocaceae</taxon>
        <taxon>Nostoc</taxon>
        <taxon>Nostoc favosum</taxon>
    </lineage>
</organism>
<gene>
    <name evidence="6" type="ORF">LC586_16450</name>
</gene>
<dbReference type="Pfam" id="PF00849">
    <property type="entry name" value="PseudoU_synth_2"/>
    <property type="match status" value="1"/>
</dbReference>
<evidence type="ECO:0000256" key="2">
    <source>
        <dbReference type="ARBA" id="ARBA00031870"/>
    </source>
</evidence>
<dbReference type="InterPro" id="IPR020103">
    <property type="entry name" value="PsdUridine_synth_cat_dom_sf"/>
</dbReference>
<dbReference type="RefSeq" id="WP_229485830.1">
    <property type="nucleotide sequence ID" value="NZ_JAIVFQ010000022.1"/>
</dbReference>
<dbReference type="PROSITE" id="PS01129">
    <property type="entry name" value="PSI_RLU"/>
    <property type="match status" value="1"/>
</dbReference>
<keyword evidence="4" id="KW-0175">Coiled coil</keyword>
<dbReference type="InterPro" id="IPR006145">
    <property type="entry name" value="PsdUridine_synth_RsuA/RluA"/>
</dbReference>
<feature type="coiled-coil region" evidence="4">
    <location>
        <begin position="190"/>
        <end position="249"/>
    </location>
</feature>
<evidence type="ECO:0000256" key="4">
    <source>
        <dbReference type="SAM" id="Coils"/>
    </source>
</evidence>
<name>A0ABS8I9N8_9NOSO</name>
<keyword evidence="7" id="KW-1185">Reference proteome</keyword>
<dbReference type="EMBL" id="JAIVFQ010000022">
    <property type="protein sequence ID" value="MCC5600767.1"/>
    <property type="molecule type" value="Genomic_DNA"/>
</dbReference>
<comment type="catalytic activity">
    <reaction evidence="1">
        <text>a uridine in RNA = a pseudouridine in RNA</text>
        <dbReference type="Rhea" id="RHEA:48348"/>
        <dbReference type="Rhea" id="RHEA-COMP:12068"/>
        <dbReference type="Rhea" id="RHEA-COMP:12069"/>
        <dbReference type="ChEBI" id="CHEBI:65314"/>
        <dbReference type="ChEBI" id="CHEBI:65315"/>
    </reaction>
</comment>
<dbReference type="CDD" id="cd02869">
    <property type="entry name" value="PseudoU_synth_RluA_like"/>
    <property type="match status" value="1"/>
</dbReference>
<comment type="caution">
    <text evidence="6">The sequence shown here is derived from an EMBL/GenBank/DDBJ whole genome shotgun (WGS) entry which is preliminary data.</text>
</comment>
<evidence type="ECO:0000256" key="1">
    <source>
        <dbReference type="ARBA" id="ARBA00000073"/>
    </source>
</evidence>
<dbReference type="PANTHER" id="PTHR21600:SF89">
    <property type="entry name" value="RIBOSOMAL LARGE SUBUNIT PSEUDOURIDINE SYNTHASE A"/>
    <property type="match status" value="1"/>
</dbReference>
<dbReference type="Gene3D" id="3.30.2350.10">
    <property type="entry name" value="Pseudouridine synthase"/>
    <property type="match status" value="1"/>
</dbReference>
<evidence type="ECO:0000259" key="5">
    <source>
        <dbReference type="Pfam" id="PF00849"/>
    </source>
</evidence>
<dbReference type="SUPFAM" id="SSF55120">
    <property type="entry name" value="Pseudouridine synthase"/>
    <property type="match status" value="1"/>
</dbReference>
<evidence type="ECO:0000313" key="7">
    <source>
        <dbReference type="Proteomes" id="UP001199525"/>
    </source>
</evidence>
<dbReference type="InterPro" id="IPR006224">
    <property type="entry name" value="PsdUridine_synth_RluA-like_CS"/>
</dbReference>
<reference evidence="6 7" key="1">
    <citation type="journal article" date="2021" name="Microorganisms">
        <title>Genome Evolution of Filamentous Cyanobacterium Nostoc Species: From Facultative Symbiosis to Free Living.</title>
        <authorList>
            <person name="Huo D."/>
            <person name="Li H."/>
            <person name="Cai F."/>
            <person name="Guo X."/>
            <person name="Qiao Z."/>
            <person name="Wang W."/>
            <person name="Yu G."/>
            <person name="Li R."/>
        </authorList>
    </citation>
    <scope>NUCLEOTIDE SEQUENCE [LARGE SCALE GENOMIC DNA]</scope>
    <source>
        <strain evidence="6 7">CHAB 5714</strain>
    </source>
</reference>
<dbReference type="PANTHER" id="PTHR21600">
    <property type="entry name" value="MITOCHONDRIAL RNA PSEUDOURIDINE SYNTHASE"/>
    <property type="match status" value="1"/>
</dbReference>
<dbReference type="InterPro" id="IPR050188">
    <property type="entry name" value="RluA_PseudoU_synthase"/>
</dbReference>
<sequence length="587" mass="66738">MVVLHALSDFIDCDFAISSLSPSYWYEGTCLQSGVGVARRRHRLKLPRTSISEAIAHGLMQQLAKNDCYSREGKMYGILLVELPNGEQRVLKAFSGLLNGCSVLEGWVPPIPGRDEVALESTRTLAQLDAIKQELFTLKQLTERQQYETLSDEFEQQLQAMSHRHCKHQRQEKRQQICNTLTKEALTIALEQLDEESRQQGIERRQLKRQQNAVLQPLQQLIAATDARINELKQQRKTLSRQLQAQMQATYSLTNFSGRSLSLQQLMPGGSPTGTGDCCAPKLLHYAATHNLKPLAMAEFWWGTSSVNQDKIQGKFYGACAERCQPLMGFLLSGLKPISIPNRDFYITTPLLLNTLTHLRKSDVFESNEFPGFSPIKEEIPIIYEDEWLIAVNKPAGLLSVPGRYRDRQDSVLSRLRHLLPDGMALASVHRLDQETSGILLLARDRQTHRQISQQFQQRQVHKVYEAILSGAVTVEQGKIELPLWGDPENRPYQKVDWQHGKPSLTHFQVMAREQDYTRVEFTPLTGRTHQLRVHAADARGLGVTILGDRFYGCCAVTSRLHLHARELRFEHPQLEKTLHLQATTPF</sequence>